<dbReference type="InterPro" id="IPR050166">
    <property type="entry name" value="ABC_transporter_ATP-bind"/>
</dbReference>
<evidence type="ECO:0000256" key="1">
    <source>
        <dbReference type="ARBA" id="ARBA00022448"/>
    </source>
</evidence>
<dbReference type="PANTHER" id="PTHR42788:SF13">
    <property type="entry name" value="ALIPHATIC SULFONATES IMPORT ATP-BINDING PROTEIN SSUB"/>
    <property type="match status" value="1"/>
</dbReference>
<dbReference type="Gene3D" id="3.40.50.300">
    <property type="entry name" value="P-loop containing nucleotide triphosphate hydrolases"/>
    <property type="match status" value="1"/>
</dbReference>
<feature type="non-terminal residue" evidence="5">
    <location>
        <position position="1"/>
    </location>
</feature>
<gene>
    <name evidence="5" type="ORF">S01H1_03678</name>
</gene>
<dbReference type="CDD" id="cd03293">
    <property type="entry name" value="ABC_NrtD_SsuB_transporters"/>
    <property type="match status" value="1"/>
</dbReference>
<comment type="caution">
    <text evidence="5">The sequence shown here is derived from an EMBL/GenBank/DDBJ whole genome shotgun (WGS) entry which is preliminary data.</text>
</comment>
<reference evidence="5" key="1">
    <citation type="journal article" date="2014" name="Front. Microbiol.">
        <title>High frequency of phylogenetically diverse reductive dehalogenase-homologous genes in deep subseafloor sedimentary metagenomes.</title>
        <authorList>
            <person name="Kawai M."/>
            <person name="Futagami T."/>
            <person name="Toyoda A."/>
            <person name="Takaki Y."/>
            <person name="Nishi S."/>
            <person name="Hori S."/>
            <person name="Arai W."/>
            <person name="Tsubouchi T."/>
            <person name="Morono Y."/>
            <person name="Uchiyama I."/>
            <person name="Ito T."/>
            <person name="Fujiyama A."/>
            <person name="Inagaki F."/>
            <person name="Takami H."/>
        </authorList>
    </citation>
    <scope>NUCLEOTIDE SEQUENCE</scope>
    <source>
        <strain evidence="5">Expedition CK06-06</strain>
    </source>
</reference>
<dbReference type="EMBL" id="BARS01001984">
    <property type="protein sequence ID" value="GAF79338.1"/>
    <property type="molecule type" value="Genomic_DNA"/>
</dbReference>
<dbReference type="InterPro" id="IPR017871">
    <property type="entry name" value="ABC_transporter-like_CS"/>
</dbReference>
<dbReference type="GO" id="GO:0016887">
    <property type="term" value="F:ATP hydrolysis activity"/>
    <property type="evidence" value="ECO:0007669"/>
    <property type="project" value="InterPro"/>
</dbReference>
<keyword evidence="3" id="KW-0067">ATP-binding</keyword>
<dbReference type="PANTHER" id="PTHR42788">
    <property type="entry name" value="TAURINE IMPORT ATP-BINDING PROTEIN-RELATED"/>
    <property type="match status" value="1"/>
</dbReference>
<evidence type="ECO:0000259" key="4">
    <source>
        <dbReference type="PROSITE" id="PS50893"/>
    </source>
</evidence>
<dbReference type="Pfam" id="PF00005">
    <property type="entry name" value="ABC_tran"/>
    <property type="match status" value="1"/>
</dbReference>
<accession>X0SE58</accession>
<dbReference type="PROSITE" id="PS50893">
    <property type="entry name" value="ABC_TRANSPORTER_2"/>
    <property type="match status" value="1"/>
</dbReference>
<dbReference type="SMART" id="SM00382">
    <property type="entry name" value="AAA"/>
    <property type="match status" value="1"/>
</dbReference>
<evidence type="ECO:0000256" key="2">
    <source>
        <dbReference type="ARBA" id="ARBA00022741"/>
    </source>
</evidence>
<feature type="domain" description="ABC transporter" evidence="4">
    <location>
        <begin position="1"/>
        <end position="210"/>
    </location>
</feature>
<protein>
    <recommendedName>
        <fullName evidence="4">ABC transporter domain-containing protein</fullName>
    </recommendedName>
</protein>
<dbReference type="InterPro" id="IPR003439">
    <property type="entry name" value="ABC_transporter-like_ATP-bd"/>
</dbReference>
<keyword evidence="1" id="KW-0813">Transport</keyword>
<name>X0SE58_9ZZZZ</name>
<organism evidence="5">
    <name type="scientific">marine sediment metagenome</name>
    <dbReference type="NCBI Taxonomy" id="412755"/>
    <lineage>
        <taxon>unclassified sequences</taxon>
        <taxon>metagenomes</taxon>
        <taxon>ecological metagenomes</taxon>
    </lineage>
</organism>
<sequence>EKLIAVKNLNFQIKENEIVSIIGPSGCGKTSTLNAIAGFIKPFKGKISSSSDIGIVFQKFNLFFWKTVFENVALGLRNKKLDKTTANEIVNSLISEVGLKGFENNYPEELSVGMQQRVALARAFAAKPKLLLMDEPFGSLDYLNKIKMQQLLLKIWQKNKATVVFVTHDVDEAIMLSDRVLLMKNKKIQNEYLIPFSRPRNSEIRYDKSFQELKKSIHATY</sequence>
<evidence type="ECO:0000256" key="3">
    <source>
        <dbReference type="ARBA" id="ARBA00022840"/>
    </source>
</evidence>
<dbReference type="AlphaFoldDB" id="X0SE58"/>
<keyword evidence="2" id="KW-0547">Nucleotide-binding</keyword>
<evidence type="ECO:0000313" key="5">
    <source>
        <dbReference type="EMBL" id="GAF79338.1"/>
    </source>
</evidence>
<dbReference type="GO" id="GO:0005524">
    <property type="term" value="F:ATP binding"/>
    <property type="evidence" value="ECO:0007669"/>
    <property type="project" value="UniProtKB-KW"/>
</dbReference>
<dbReference type="InterPro" id="IPR027417">
    <property type="entry name" value="P-loop_NTPase"/>
</dbReference>
<proteinExistence type="predicted"/>
<dbReference type="PROSITE" id="PS00211">
    <property type="entry name" value="ABC_TRANSPORTER_1"/>
    <property type="match status" value="1"/>
</dbReference>
<dbReference type="SUPFAM" id="SSF52540">
    <property type="entry name" value="P-loop containing nucleoside triphosphate hydrolases"/>
    <property type="match status" value="1"/>
</dbReference>
<dbReference type="InterPro" id="IPR003593">
    <property type="entry name" value="AAA+_ATPase"/>
</dbReference>